<dbReference type="InterPro" id="IPR029044">
    <property type="entry name" value="Nucleotide-diphossugar_trans"/>
</dbReference>
<dbReference type="OrthoDB" id="9815923at2"/>
<dbReference type="PANTHER" id="PTHR43630">
    <property type="entry name" value="POLY-BETA-1,6-N-ACETYL-D-GLUCOSAMINE SYNTHASE"/>
    <property type="match status" value="1"/>
</dbReference>
<feature type="domain" description="Glycosyltransferase 2-like" evidence="3">
    <location>
        <begin position="24"/>
        <end position="146"/>
    </location>
</feature>
<dbReference type="SUPFAM" id="SSF53448">
    <property type="entry name" value="Nucleotide-diphospho-sugar transferases"/>
    <property type="match status" value="1"/>
</dbReference>
<dbReference type="InterPro" id="IPR001173">
    <property type="entry name" value="Glyco_trans_2-like"/>
</dbReference>
<evidence type="ECO:0000259" key="3">
    <source>
        <dbReference type="Pfam" id="PF00535"/>
    </source>
</evidence>
<dbReference type="Pfam" id="PF00535">
    <property type="entry name" value="Glycos_transf_2"/>
    <property type="match status" value="1"/>
</dbReference>
<dbReference type="Gene3D" id="3.90.550.10">
    <property type="entry name" value="Spore Coat Polysaccharide Biosynthesis Protein SpsA, Chain A"/>
    <property type="match status" value="1"/>
</dbReference>
<keyword evidence="2" id="KW-0175">Coiled coil</keyword>
<comment type="caution">
    <text evidence="4">The sequence shown here is derived from an EMBL/GenBank/DDBJ whole genome shotgun (WGS) entry which is preliminary data.</text>
</comment>
<name>A0A6I4V4F7_9SPHN</name>
<keyword evidence="5" id="KW-1185">Reference proteome</keyword>
<evidence type="ECO:0000256" key="1">
    <source>
        <dbReference type="ARBA" id="ARBA00038494"/>
    </source>
</evidence>
<evidence type="ECO:0000313" key="5">
    <source>
        <dbReference type="Proteomes" id="UP000471435"/>
    </source>
</evidence>
<dbReference type="PANTHER" id="PTHR43630:SF2">
    <property type="entry name" value="GLYCOSYLTRANSFERASE"/>
    <property type="match status" value="1"/>
</dbReference>
<keyword evidence="4" id="KW-0808">Transferase</keyword>
<reference evidence="4 5" key="1">
    <citation type="submission" date="2019-12" db="EMBL/GenBank/DDBJ databases">
        <title>Genomic-based taxomic classification of the family Erythrobacteraceae.</title>
        <authorList>
            <person name="Xu L."/>
        </authorList>
    </citation>
    <scope>NUCLEOTIDE SEQUENCE [LARGE SCALE GENOMIC DNA]</scope>
    <source>
        <strain evidence="4 5">SW-109</strain>
    </source>
</reference>
<dbReference type="Proteomes" id="UP000471435">
    <property type="component" value="Unassembled WGS sequence"/>
</dbReference>
<gene>
    <name evidence="4" type="ORF">GRI43_10085</name>
</gene>
<feature type="coiled-coil region" evidence="2">
    <location>
        <begin position="288"/>
        <end position="322"/>
    </location>
</feature>
<accession>A0A6I4V4F7</accession>
<dbReference type="GO" id="GO:0016740">
    <property type="term" value="F:transferase activity"/>
    <property type="evidence" value="ECO:0007669"/>
    <property type="project" value="UniProtKB-KW"/>
</dbReference>
<dbReference type="CDD" id="cd02511">
    <property type="entry name" value="Beta4Glucosyltransferase"/>
    <property type="match status" value="1"/>
</dbReference>
<comment type="similarity">
    <text evidence="1">Belongs to the glycosyltransferase 2 family. WaaE/KdtX subfamily.</text>
</comment>
<evidence type="ECO:0000256" key="2">
    <source>
        <dbReference type="SAM" id="Coils"/>
    </source>
</evidence>
<evidence type="ECO:0000313" key="4">
    <source>
        <dbReference type="EMBL" id="MXP47730.1"/>
    </source>
</evidence>
<proteinExistence type="inferred from homology"/>
<protein>
    <submittedName>
        <fullName evidence="4">Glycosyltransferase</fullName>
    </submittedName>
</protein>
<organism evidence="4 5">
    <name type="scientific">Pontixanthobacter luteolus</name>
    <dbReference type="NCBI Taxonomy" id="295089"/>
    <lineage>
        <taxon>Bacteria</taxon>
        <taxon>Pseudomonadati</taxon>
        <taxon>Pseudomonadota</taxon>
        <taxon>Alphaproteobacteria</taxon>
        <taxon>Sphingomonadales</taxon>
        <taxon>Erythrobacteraceae</taxon>
        <taxon>Pontixanthobacter</taxon>
    </lineage>
</organism>
<dbReference type="EMBL" id="WTYP01000002">
    <property type="protein sequence ID" value="MXP47730.1"/>
    <property type="molecule type" value="Genomic_DNA"/>
</dbReference>
<dbReference type="RefSeq" id="WP_160730990.1">
    <property type="nucleotide sequence ID" value="NZ_WTYP01000002.1"/>
</dbReference>
<sequence length="331" mass="37397">MGPAHENDEVLDRERPNADGLSLTVIILTQNEAHHLRRAIASVAAIAARIIVVDSGSSDGTRELAAQLGAEVHTRDWINYAAQFEWALDNCAIDTDWVMRLDADEWIGADLGEAISRRLPEAPNDLAGFSLDRRHVFMGKWIRHGGRYPLRLLRIWRTGVGHIEQRWMDEHIELTGGRIEHLPGQFIDENLGDLTFFITKHAGYAVREAADVLIAKYNLAGPSQASLASTRQAASKRSAKLGFYNRLPLGVGPLLYFIYRYFIQLGFLDGREGLIYHVLQGFWYRFQVDAAKFELERAMRGAENAEERLDRLEQQSGLAIRGFLEERVMDG</sequence>
<dbReference type="AlphaFoldDB" id="A0A6I4V4F7"/>